<gene>
    <name evidence="1" type="ORF">CTEN210_02158</name>
</gene>
<dbReference type="PANTHER" id="PTHR46082:SF6">
    <property type="entry name" value="AAA+ ATPASE DOMAIN-CONTAINING PROTEIN-RELATED"/>
    <property type="match status" value="1"/>
</dbReference>
<proteinExistence type="predicted"/>
<dbReference type="PANTHER" id="PTHR46082">
    <property type="entry name" value="ATP/GTP-BINDING PROTEIN-RELATED"/>
    <property type="match status" value="1"/>
</dbReference>
<dbReference type="InterPro" id="IPR011990">
    <property type="entry name" value="TPR-like_helical_dom_sf"/>
</dbReference>
<organism evidence="1 2">
    <name type="scientific">Chaetoceros tenuissimus</name>
    <dbReference type="NCBI Taxonomy" id="426638"/>
    <lineage>
        <taxon>Eukaryota</taxon>
        <taxon>Sar</taxon>
        <taxon>Stramenopiles</taxon>
        <taxon>Ochrophyta</taxon>
        <taxon>Bacillariophyta</taxon>
        <taxon>Coscinodiscophyceae</taxon>
        <taxon>Chaetocerotophycidae</taxon>
        <taxon>Chaetocerotales</taxon>
        <taxon>Chaetocerotaceae</taxon>
        <taxon>Chaetoceros</taxon>
    </lineage>
</organism>
<evidence type="ECO:0008006" key="3">
    <source>
        <dbReference type="Google" id="ProtNLM"/>
    </source>
</evidence>
<dbReference type="EMBL" id="BLLK01000022">
    <property type="protein sequence ID" value="GFH45684.1"/>
    <property type="molecule type" value="Genomic_DNA"/>
</dbReference>
<dbReference type="InterPro" id="IPR053137">
    <property type="entry name" value="NLR-like"/>
</dbReference>
<evidence type="ECO:0000313" key="2">
    <source>
        <dbReference type="Proteomes" id="UP001054902"/>
    </source>
</evidence>
<evidence type="ECO:0000313" key="1">
    <source>
        <dbReference type="EMBL" id="GFH45684.1"/>
    </source>
</evidence>
<reference evidence="1 2" key="1">
    <citation type="journal article" date="2021" name="Sci. Rep.">
        <title>The genome of the diatom Chaetoceros tenuissimus carries an ancient integrated fragment of an extant virus.</title>
        <authorList>
            <person name="Hongo Y."/>
            <person name="Kimura K."/>
            <person name="Takaki Y."/>
            <person name="Yoshida Y."/>
            <person name="Baba S."/>
            <person name="Kobayashi G."/>
            <person name="Nagasaki K."/>
            <person name="Hano T."/>
            <person name="Tomaru Y."/>
        </authorList>
    </citation>
    <scope>NUCLEOTIDE SEQUENCE [LARGE SCALE GENOMIC DNA]</scope>
    <source>
        <strain evidence="1 2">NIES-3715</strain>
    </source>
</reference>
<name>A0AAD3CHE0_9STRA</name>
<dbReference type="Proteomes" id="UP001054902">
    <property type="component" value="Unassembled WGS sequence"/>
</dbReference>
<dbReference type="AlphaFoldDB" id="A0AAD3CHE0"/>
<dbReference type="SUPFAM" id="SSF48452">
    <property type="entry name" value="TPR-like"/>
    <property type="match status" value="1"/>
</dbReference>
<protein>
    <recommendedName>
        <fullName evidence="3">Kinesin light chain</fullName>
    </recommendedName>
</protein>
<comment type="caution">
    <text evidence="1">The sequence shown here is derived from an EMBL/GenBank/DDBJ whole genome shotgun (WGS) entry which is preliminary data.</text>
</comment>
<keyword evidence="2" id="KW-1185">Reference proteome</keyword>
<sequence>MSSVTKNVDLDWYFDRLSQTETIFGVDHPFTLRCMNNLAIALLGQDEYDEAEVCFLKCLERRKKLFGNDHSSTLDAKKNLETFYKNRETHSSRKRTSSIFSGKF</sequence>
<dbReference type="Gene3D" id="1.25.40.10">
    <property type="entry name" value="Tetratricopeptide repeat domain"/>
    <property type="match status" value="1"/>
</dbReference>
<dbReference type="Pfam" id="PF13374">
    <property type="entry name" value="TPR_10"/>
    <property type="match status" value="1"/>
</dbReference>
<accession>A0AAD3CHE0</accession>